<sequence length="168" mass="18496">MSPDEKRVPVDISGSELEAAADNVKTQLISSRDFSPVPSDDLFVSDPPEDPRFIRPSPFPLKRLALVIFLAYLFWHGFQVCPPLLEGKKDSKVIYASRYSKDHLFRPAASPVVTETLRNGRIRIRGALPTPTDSPMPLKKKASTGKVGGKKRGHKSKTKRAAGGEKGM</sequence>
<comment type="caution">
    <text evidence="2">The sequence shown here is derived from an EMBL/GenBank/DDBJ whole genome shotgun (WGS) entry which is preliminary data.</text>
</comment>
<accession>A0A9P5TN87</accession>
<feature type="compositionally biased region" description="Basic residues" evidence="1">
    <location>
        <begin position="138"/>
        <end position="160"/>
    </location>
</feature>
<dbReference type="AlphaFoldDB" id="A0A9P5TN87"/>
<dbReference type="EMBL" id="JADNYJ010000048">
    <property type="protein sequence ID" value="KAF8900278.1"/>
    <property type="molecule type" value="Genomic_DNA"/>
</dbReference>
<name>A0A9P5TN87_GYMJU</name>
<organism evidence="2 3">
    <name type="scientific">Gymnopilus junonius</name>
    <name type="common">Spectacular rustgill mushroom</name>
    <name type="synonym">Gymnopilus spectabilis subsp. junonius</name>
    <dbReference type="NCBI Taxonomy" id="109634"/>
    <lineage>
        <taxon>Eukaryota</taxon>
        <taxon>Fungi</taxon>
        <taxon>Dikarya</taxon>
        <taxon>Basidiomycota</taxon>
        <taxon>Agaricomycotina</taxon>
        <taxon>Agaricomycetes</taxon>
        <taxon>Agaricomycetidae</taxon>
        <taxon>Agaricales</taxon>
        <taxon>Agaricineae</taxon>
        <taxon>Hymenogastraceae</taxon>
        <taxon>Gymnopilus</taxon>
    </lineage>
</organism>
<proteinExistence type="predicted"/>
<dbReference type="OrthoDB" id="2538110at2759"/>
<evidence type="ECO:0000313" key="3">
    <source>
        <dbReference type="Proteomes" id="UP000724874"/>
    </source>
</evidence>
<protein>
    <submittedName>
        <fullName evidence="2">Uncharacterized protein</fullName>
    </submittedName>
</protein>
<gene>
    <name evidence="2" type="ORF">CPB84DRAFT_1709090</name>
</gene>
<reference evidence="2" key="1">
    <citation type="submission" date="2020-11" db="EMBL/GenBank/DDBJ databases">
        <authorList>
            <consortium name="DOE Joint Genome Institute"/>
            <person name="Ahrendt S."/>
            <person name="Riley R."/>
            <person name="Andreopoulos W."/>
            <person name="LaButti K."/>
            <person name="Pangilinan J."/>
            <person name="Ruiz-duenas F.J."/>
            <person name="Barrasa J.M."/>
            <person name="Sanchez-Garcia M."/>
            <person name="Camarero S."/>
            <person name="Miyauchi S."/>
            <person name="Serrano A."/>
            <person name="Linde D."/>
            <person name="Babiker R."/>
            <person name="Drula E."/>
            <person name="Ayuso-Fernandez I."/>
            <person name="Pacheco R."/>
            <person name="Padilla G."/>
            <person name="Ferreira P."/>
            <person name="Barriuso J."/>
            <person name="Kellner H."/>
            <person name="Castanera R."/>
            <person name="Alfaro M."/>
            <person name="Ramirez L."/>
            <person name="Pisabarro A.G."/>
            <person name="Kuo A."/>
            <person name="Tritt A."/>
            <person name="Lipzen A."/>
            <person name="He G."/>
            <person name="Yan M."/>
            <person name="Ng V."/>
            <person name="Cullen D."/>
            <person name="Martin F."/>
            <person name="Rosso M.-N."/>
            <person name="Henrissat B."/>
            <person name="Hibbett D."/>
            <person name="Martinez A.T."/>
            <person name="Grigoriev I.V."/>
        </authorList>
    </citation>
    <scope>NUCLEOTIDE SEQUENCE</scope>
    <source>
        <strain evidence="2">AH 44721</strain>
    </source>
</reference>
<evidence type="ECO:0000313" key="2">
    <source>
        <dbReference type="EMBL" id="KAF8900278.1"/>
    </source>
</evidence>
<feature type="region of interest" description="Disordered" evidence="1">
    <location>
        <begin position="125"/>
        <end position="168"/>
    </location>
</feature>
<keyword evidence="3" id="KW-1185">Reference proteome</keyword>
<evidence type="ECO:0000256" key="1">
    <source>
        <dbReference type="SAM" id="MobiDB-lite"/>
    </source>
</evidence>
<dbReference type="Proteomes" id="UP000724874">
    <property type="component" value="Unassembled WGS sequence"/>
</dbReference>